<dbReference type="InterPro" id="IPR044192">
    <property type="entry name" value="CDSP32"/>
</dbReference>
<feature type="domain" description="Thioredoxin" evidence="2">
    <location>
        <begin position="150"/>
        <end position="212"/>
    </location>
</feature>
<evidence type="ECO:0000259" key="2">
    <source>
        <dbReference type="Pfam" id="PF00085"/>
    </source>
</evidence>
<accession>A0A8S1JBZ4</accession>
<reference evidence="3" key="1">
    <citation type="submission" date="2020-12" db="EMBL/GenBank/DDBJ databases">
        <authorList>
            <person name="Iha C."/>
        </authorList>
    </citation>
    <scope>NUCLEOTIDE SEQUENCE</scope>
</reference>
<evidence type="ECO:0000313" key="4">
    <source>
        <dbReference type="Proteomes" id="UP000708148"/>
    </source>
</evidence>
<organism evidence="3 4">
    <name type="scientific">Ostreobium quekettii</name>
    <dbReference type="NCBI Taxonomy" id="121088"/>
    <lineage>
        <taxon>Eukaryota</taxon>
        <taxon>Viridiplantae</taxon>
        <taxon>Chlorophyta</taxon>
        <taxon>core chlorophytes</taxon>
        <taxon>Ulvophyceae</taxon>
        <taxon>TCBD clade</taxon>
        <taxon>Bryopsidales</taxon>
        <taxon>Ostreobineae</taxon>
        <taxon>Ostreobiaceae</taxon>
        <taxon>Ostreobium</taxon>
    </lineage>
</organism>
<evidence type="ECO:0000256" key="1">
    <source>
        <dbReference type="SAM" id="MobiDB-lite"/>
    </source>
</evidence>
<proteinExistence type="predicted"/>
<gene>
    <name evidence="3" type="ORF">OSTQU699_LOCUS10440</name>
</gene>
<dbReference type="GO" id="GO:0016671">
    <property type="term" value="F:oxidoreductase activity, acting on a sulfur group of donors, disulfide as acceptor"/>
    <property type="evidence" value="ECO:0007669"/>
    <property type="project" value="InterPro"/>
</dbReference>
<dbReference type="PANTHER" id="PTHR47578:SF1">
    <property type="entry name" value="THIOREDOXIN-LIKE PROTEIN CDSP32, CHLOROPLASTIC"/>
    <property type="match status" value="1"/>
</dbReference>
<dbReference type="PANTHER" id="PTHR47578">
    <property type="entry name" value="THIOREDOXIN-LIKE PROTEIN CDSP32, CHLOROPLASTIC"/>
    <property type="match status" value="1"/>
</dbReference>
<dbReference type="OrthoDB" id="10263751at2759"/>
<dbReference type="Proteomes" id="UP000708148">
    <property type="component" value="Unassembled WGS sequence"/>
</dbReference>
<dbReference type="SUPFAM" id="SSF52833">
    <property type="entry name" value="Thioredoxin-like"/>
    <property type="match status" value="2"/>
</dbReference>
<dbReference type="InterPro" id="IPR036249">
    <property type="entry name" value="Thioredoxin-like_sf"/>
</dbReference>
<dbReference type="Pfam" id="PF00085">
    <property type="entry name" value="Thioredoxin"/>
    <property type="match status" value="2"/>
</dbReference>
<feature type="domain" description="Thioredoxin" evidence="2">
    <location>
        <begin position="250"/>
        <end position="340"/>
    </location>
</feature>
<dbReference type="EMBL" id="CAJHUC010003014">
    <property type="protein sequence ID" value="CAD7705085.1"/>
    <property type="molecule type" value="Genomic_DNA"/>
</dbReference>
<protein>
    <recommendedName>
        <fullName evidence="2">Thioredoxin domain-containing protein</fullName>
    </recommendedName>
</protein>
<name>A0A8S1JBZ4_9CHLO</name>
<sequence>MKGARGAPGGLAPRQCPAPGRMAAMAGQLLSGGRSQVHVAMRHPERQHRQGGRQEEGGRPGCVHVCAAERKESPYEALDRRMRESKRVQERVIEIHNEEDFEREVKQAGKNLVVVEMDSDVVCQSGIEEEEPELHWKLDRDAKENELWEQCKHVKHVFQRTARECTDVKFLQLKADTPDGSKLCDKLCVDVLPTLQFYRDGKLLWEHKGAVEMPEDLGEGVLFYGNTAAGGEKATKHVQEIHTISDLESFLGNTQQDSTLSVIDISLTSALPCIRMFPAVVALAKNFKGYAAFARLLGDESEETKAMMGKLGIREVPTFLFFRRGKLVDKHVGSSRADLIGHILELQSIEGIPPPPPGGQASRGRAAEKRKQPSGVTN</sequence>
<dbReference type="InterPro" id="IPR013766">
    <property type="entry name" value="Thioredoxin_domain"/>
</dbReference>
<feature type="region of interest" description="Disordered" evidence="1">
    <location>
        <begin position="350"/>
        <end position="378"/>
    </location>
</feature>
<dbReference type="Gene3D" id="3.40.30.10">
    <property type="entry name" value="Glutaredoxin"/>
    <property type="match status" value="2"/>
</dbReference>
<comment type="caution">
    <text evidence="3">The sequence shown here is derived from an EMBL/GenBank/DDBJ whole genome shotgun (WGS) entry which is preliminary data.</text>
</comment>
<keyword evidence="4" id="KW-1185">Reference proteome</keyword>
<dbReference type="AlphaFoldDB" id="A0A8S1JBZ4"/>
<evidence type="ECO:0000313" key="3">
    <source>
        <dbReference type="EMBL" id="CAD7705085.1"/>
    </source>
</evidence>